<dbReference type="AlphaFoldDB" id="A0A4Y8SHU9"/>
<keyword evidence="2" id="KW-1185">Reference proteome</keyword>
<organism evidence="1 2">
    <name type="scientific">Mucilaginibacter psychrotolerans</name>
    <dbReference type="NCBI Taxonomy" id="1524096"/>
    <lineage>
        <taxon>Bacteria</taxon>
        <taxon>Pseudomonadati</taxon>
        <taxon>Bacteroidota</taxon>
        <taxon>Sphingobacteriia</taxon>
        <taxon>Sphingobacteriales</taxon>
        <taxon>Sphingobacteriaceae</taxon>
        <taxon>Mucilaginibacter</taxon>
    </lineage>
</organism>
<proteinExistence type="predicted"/>
<evidence type="ECO:0008006" key="3">
    <source>
        <dbReference type="Google" id="ProtNLM"/>
    </source>
</evidence>
<dbReference type="RefSeq" id="WP_133228629.1">
    <property type="nucleotide sequence ID" value="NZ_SOZE01000006.1"/>
</dbReference>
<accession>A0A4Y8SHU9</accession>
<comment type="caution">
    <text evidence="1">The sequence shown here is derived from an EMBL/GenBank/DDBJ whole genome shotgun (WGS) entry which is preliminary data.</text>
</comment>
<protein>
    <recommendedName>
        <fullName evidence="3">DUF2185 domain-containing protein</fullName>
    </recommendedName>
</protein>
<gene>
    <name evidence="1" type="ORF">E2R66_08260</name>
</gene>
<dbReference type="OrthoDB" id="9793188at2"/>
<reference evidence="1 2" key="1">
    <citation type="journal article" date="2017" name="Int. J. Syst. Evol. Microbiol.">
        <title>Mucilaginibacterpsychrotolerans sp. nov., isolated from peatlands.</title>
        <authorList>
            <person name="Deng Y."/>
            <person name="Shen L."/>
            <person name="Xu B."/>
            <person name="Liu Y."/>
            <person name="Gu Z."/>
            <person name="Liu H."/>
            <person name="Zhou Y."/>
        </authorList>
    </citation>
    <scope>NUCLEOTIDE SEQUENCE [LARGE SCALE GENOMIC DNA]</scope>
    <source>
        <strain evidence="1 2">NH7-4</strain>
    </source>
</reference>
<name>A0A4Y8SHU9_9SPHI</name>
<evidence type="ECO:0000313" key="2">
    <source>
        <dbReference type="Proteomes" id="UP000297540"/>
    </source>
</evidence>
<dbReference type="Proteomes" id="UP000297540">
    <property type="component" value="Unassembled WGS sequence"/>
</dbReference>
<evidence type="ECO:0000313" key="1">
    <source>
        <dbReference type="EMBL" id="TFF38452.1"/>
    </source>
</evidence>
<dbReference type="EMBL" id="SOZE01000006">
    <property type="protein sequence ID" value="TFF38452.1"/>
    <property type="molecule type" value="Genomic_DNA"/>
</dbReference>
<sequence length="119" mass="13463">MKKNILSYIAQVIGRSSESSTVKTAYKKFKEPENTAVFTTKFITADKHAITLVKHNSDDNTWEFFSDDKFDDYEAVAKVVSLKEIIALDSSVLEIADLAAGYCAHRKLRNESWEIALIK</sequence>